<evidence type="ECO:0000313" key="2">
    <source>
        <dbReference type="EMBL" id="MBB6514403.1"/>
    </source>
</evidence>
<sequence>MTAREVDNLTLIDLLSDRHHLMRDTLDNRWNELHDIQISTSEWYIIGKIYNKNATITQIAKEANLTRQAVHKHVKNLSSKGIVDTNELKSNKKGKLICLSTLGIDYYERYEQLKVSLENAIAQSLNEEQLQLLKDLLREDWKIEHAEI</sequence>
<dbReference type="GO" id="GO:0003700">
    <property type="term" value="F:DNA-binding transcription factor activity"/>
    <property type="evidence" value="ECO:0007669"/>
    <property type="project" value="InterPro"/>
</dbReference>
<dbReference type="AlphaFoldDB" id="A0A841RRW8"/>
<proteinExistence type="predicted"/>
<evidence type="ECO:0000259" key="1">
    <source>
        <dbReference type="PROSITE" id="PS50995"/>
    </source>
</evidence>
<dbReference type="EMBL" id="JACHON010000037">
    <property type="protein sequence ID" value="MBB6514403.1"/>
    <property type="molecule type" value="Genomic_DNA"/>
</dbReference>
<dbReference type="SUPFAM" id="SSF46785">
    <property type="entry name" value="Winged helix' DNA-binding domain"/>
    <property type="match status" value="1"/>
</dbReference>
<dbReference type="Proteomes" id="UP000572212">
    <property type="component" value="Unassembled WGS sequence"/>
</dbReference>
<feature type="domain" description="HTH marR-type" evidence="1">
    <location>
        <begin position="1"/>
        <end position="142"/>
    </location>
</feature>
<keyword evidence="2" id="KW-0238">DNA-binding</keyword>
<dbReference type="SMART" id="SM00347">
    <property type="entry name" value="HTH_MARR"/>
    <property type="match status" value="1"/>
</dbReference>
<dbReference type="PROSITE" id="PS50995">
    <property type="entry name" value="HTH_MARR_2"/>
    <property type="match status" value="1"/>
</dbReference>
<dbReference type="InterPro" id="IPR000835">
    <property type="entry name" value="HTH_MarR-typ"/>
</dbReference>
<dbReference type="Gene3D" id="1.10.10.10">
    <property type="entry name" value="Winged helix-like DNA-binding domain superfamily/Winged helix DNA-binding domain"/>
    <property type="match status" value="1"/>
</dbReference>
<evidence type="ECO:0000313" key="3">
    <source>
        <dbReference type="Proteomes" id="UP000572212"/>
    </source>
</evidence>
<gene>
    <name evidence="2" type="ORF">GGQ92_003229</name>
</gene>
<reference evidence="2 3" key="1">
    <citation type="submission" date="2020-08" db="EMBL/GenBank/DDBJ databases">
        <title>Genomic Encyclopedia of Type Strains, Phase IV (KMG-IV): sequencing the most valuable type-strain genomes for metagenomic binning, comparative biology and taxonomic classification.</title>
        <authorList>
            <person name="Goeker M."/>
        </authorList>
    </citation>
    <scope>NUCLEOTIDE SEQUENCE [LARGE SCALE GENOMIC DNA]</scope>
    <source>
        <strain evidence="2 3">DSM 11805</strain>
    </source>
</reference>
<dbReference type="GO" id="GO:0003677">
    <property type="term" value="F:DNA binding"/>
    <property type="evidence" value="ECO:0007669"/>
    <property type="project" value="UniProtKB-KW"/>
</dbReference>
<comment type="caution">
    <text evidence="2">The sequence shown here is derived from an EMBL/GenBank/DDBJ whole genome shotgun (WGS) entry which is preliminary data.</text>
</comment>
<dbReference type="InterPro" id="IPR036388">
    <property type="entry name" value="WH-like_DNA-bd_sf"/>
</dbReference>
<keyword evidence="3" id="KW-1185">Reference proteome</keyword>
<name>A0A841RRW8_9BACI</name>
<accession>A0A841RRW8</accession>
<protein>
    <submittedName>
        <fullName evidence="2">DNA-binding MarR family transcriptional regulator</fullName>
    </submittedName>
</protein>
<dbReference type="RefSeq" id="WP_184251269.1">
    <property type="nucleotide sequence ID" value="NZ_BAAACU010000038.1"/>
</dbReference>
<dbReference type="InterPro" id="IPR036390">
    <property type="entry name" value="WH_DNA-bd_sf"/>
</dbReference>
<organism evidence="2 3">
    <name type="scientific">Gracilibacillus halotolerans</name>
    <dbReference type="NCBI Taxonomy" id="74386"/>
    <lineage>
        <taxon>Bacteria</taxon>
        <taxon>Bacillati</taxon>
        <taxon>Bacillota</taxon>
        <taxon>Bacilli</taxon>
        <taxon>Bacillales</taxon>
        <taxon>Bacillaceae</taxon>
        <taxon>Gracilibacillus</taxon>
    </lineage>
</organism>
<dbReference type="Pfam" id="PF12802">
    <property type="entry name" value="MarR_2"/>
    <property type="match status" value="1"/>
</dbReference>